<keyword evidence="2" id="KW-0813">Transport</keyword>
<feature type="transmembrane region" description="Helical" evidence="9">
    <location>
        <begin position="217"/>
        <end position="236"/>
    </location>
</feature>
<keyword evidence="6 9" id="KW-1133">Transmembrane helix</keyword>
<feature type="transmembrane region" description="Helical" evidence="9">
    <location>
        <begin position="400"/>
        <end position="418"/>
    </location>
</feature>
<keyword evidence="5 9" id="KW-0812">Transmembrane</keyword>
<evidence type="ECO:0000256" key="2">
    <source>
        <dbReference type="ARBA" id="ARBA00022448"/>
    </source>
</evidence>
<feature type="transmembrane region" description="Helical" evidence="9">
    <location>
        <begin position="36"/>
        <end position="58"/>
    </location>
</feature>
<evidence type="ECO:0000256" key="7">
    <source>
        <dbReference type="ARBA" id="ARBA00023136"/>
    </source>
</evidence>
<accession>A0A7S2E787</accession>
<keyword evidence="3" id="KW-1003">Cell membrane</keyword>
<feature type="transmembrane region" description="Helical" evidence="9">
    <location>
        <begin position="135"/>
        <end position="153"/>
    </location>
</feature>
<organism evidence="10">
    <name type="scientific">Ditylum brightwellii</name>
    <dbReference type="NCBI Taxonomy" id="49249"/>
    <lineage>
        <taxon>Eukaryota</taxon>
        <taxon>Sar</taxon>
        <taxon>Stramenopiles</taxon>
        <taxon>Ochrophyta</taxon>
        <taxon>Bacillariophyta</taxon>
        <taxon>Mediophyceae</taxon>
        <taxon>Lithodesmiophycidae</taxon>
        <taxon>Lithodesmiales</taxon>
        <taxon>Lithodesmiaceae</taxon>
        <taxon>Ditylum</taxon>
    </lineage>
</organism>
<gene>
    <name evidence="10" type="ORF">DBRI1063_LOCUS5456</name>
</gene>
<dbReference type="GO" id="GO:0005886">
    <property type="term" value="C:plasma membrane"/>
    <property type="evidence" value="ECO:0007669"/>
    <property type="project" value="UniProtKB-SubCell"/>
</dbReference>
<name>A0A7S2E787_9STRA</name>
<evidence type="ECO:0000256" key="9">
    <source>
        <dbReference type="SAM" id="Phobius"/>
    </source>
</evidence>
<feature type="transmembrane region" description="Helical" evidence="9">
    <location>
        <begin position="7"/>
        <end position="30"/>
    </location>
</feature>
<comment type="subcellular location">
    <subcellularLocation>
        <location evidence="1">Cell inner membrane</location>
        <topology evidence="1">Multi-pass membrane protein</topology>
    </subcellularLocation>
</comment>
<dbReference type="PANTHER" id="PTHR32195:SF24">
    <property type="entry name" value="TRYPTOPHAN OR TYROSINE TRANSPORTER PROTEIN"/>
    <property type="match status" value="1"/>
</dbReference>
<evidence type="ECO:0000256" key="8">
    <source>
        <dbReference type="SAM" id="MobiDB-lite"/>
    </source>
</evidence>
<evidence type="ECO:0000256" key="6">
    <source>
        <dbReference type="ARBA" id="ARBA00022989"/>
    </source>
</evidence>
<evidence type="ECO:0000256" key="5">
    <source>
        <dbReference type="ARBA" id="ARBA00022692"/>
    </source>
</evidence>
<sequence>MRDAVSIIIGTSIGGGFLALPSLTAPLGYIPAALGLVASWSFLLFSSFAFTEAAGLVADAKQFEKTLSREGDGVGVGDVTPTTNDGTTSVATVMRYAFGKKCALVGSCLFISQLLAVMTAQVVKGAELFSHCFKIPFILGCFLPTSLVGLFTFKSQPEVVERFNTVLTVMMIGGFAALILGTVTTGIAGKGAASAATAGALFTRADYSKLLPLDDAWAIPVFVNMLCFGHAMPLIVERMVHGSESASADTDATSGNGDDNIDKEETSATRIANARASSLLRARTATTVGAVIPIILSLIWAAISTTLVEPTISNPVQYLLSMGPKISIPVGLLATGAIGTTLLGSFLAMGHFAEDIVCSKFGHCSLSWVNAANLITVAVPSILACLGPSLYLPLLAFSGAYPTAILHGLSPALAVLVLRRRIKKQLAEKGITKKDKPVMESMTPRIVPGGNSTVIILAVLSIGLVASSTCLALSQMARRFIAGV</sequence>
<dbReference type="GO" id="GO:0003333">
    <property type="term" value="P:amino acid transmembrane transport"/>
    <property type="evidence" value="ECO:0007669"/>
    <property type="project" value="InterPro"/>
</dbReference>
<dbReference type="PANTHER" id="PTHR32195">
    <property type="entry name" value="OS07G0662800 PROTEIN"/>
    <property type="match status" value="1"/>
</dbReference>
<reference evidence="10" key="1">
    <citation type="submission" date="2021-01" db="EMBL/GenBank/DDBJ databases">
        <authorList>
            <person name="Corre E."/>
            <person name="Pelletier E."/>
            <person name="Niang G."/>
            <person name="Scheremetjew M."/>
            <person name="Finn R."/>
            <person name="Kale V."/>
            <person name="Holt S."/>
            <person name="Cochrane G."/>
            <person name="Meng A."/>
            <person name="Brown T."/>
            <person name="Cohen L."/>
        </authorList>
    </citation>
    <scope>NUCLEOTIDE SEQUENCE</scope>
    <source>
        <strain evidence="10">Pop2</strain>
    </source>
</reference>
<protein>
    <recommendedName>
        <fullName evidence="11">Amino acid transporter transmembrane domain-containing protein</fullName>
    </recommendedName>
</protein>
<keyword evidence="7 9" id="KW-0472">Membrane</keyword>
<feature type="transmembrane region" description="Helical" evidence="9">
    <location>
        <begin position="328"/>
        <end position="350"/>
    </location>
</feature>
<evidence type="ECO:0008006" key="11">
    <source>
        <dbReference type="Google" id="ProtNLM"/>
    </source>
</evidence>
<keyword evidence="4" id="KW-0997">Cell inner membrane</keyword>
<dbReference type="EMBL" id="HBGN01008506">
    <property type="protein sequence ID" value="CAD9319513.1"/>
    <property type="molecule type" value="Transcribed_RNA"/>
</dbReference>
<feature type="transmembrane region" description="Helical" evidence="9">
    <location>
        <begin position="454"/>
        <end position="474"/>
    </location>
</feature>
<feature type="transmembrane region" description="Helical" evidence="9">
    <location>
        <begin position="102"/>
        <end position="123"/>
    </location>
</feature>
<evidence type="ECO:0000256" key="3">
    <source>
        <dbReference type="ARBA" id="ARBA00022475"/>
    </source>
</evidence>
<feature type="transmembrane region" description="Helical" evidence="9">
    <location>
        <begin position="165"/>
        <end position="188"/>
    </location>
</feature>
<proteinExistence type="predicted"/>
<evidence type="ECO:0000256" key="4">
    <source>
        <dbReference type="ARBA" id="ARBA00022519"/>
    </source>
</evidence>
<evidence type="ECO:0000313" key="10">
    <source>
        <dbReference type="EMBL" id="CAD9319513.1"/>
    </source>
</evidence>
<evidence type="ECO:0000256" key="1">
    <source>
        <dbReference type="ARBA" id="ARBA00004429"/>
    </source>
</evidence>
<feature type="transmembrane region" description="Helical" evidence="9">
    <location>
        <begin position="371"/>
        <end position="394"/>
    </location>
</feature>
<dbReference type="Pfam" id="PF03222">
    <property type="entry name" value="Trp_Tyr_perm"/>
    <property type="match status" value="1"/>
</dbReference>
<dbReference type="InterPro" id="IPR018227">
    <property type="entry name" value="Amino_acid_transport_2"/>
</dbReference>
<dbReference type="AlphaFoldDB" id="A0A7S2E787"/>
<feature type="transmembrane region" description="Helical" evidence="9">
    <location>
        <begin position="285"/>
        <end position="308"/>
    </location>
</feature>
<feature type="region of interest" description="Disordered" evidence="8">
    <location>
        <begin position="246"/>
        <end position="267"/>
    </location>
</feature>